<evidence type="ECO:0000313" key="1">
    <source>
        <dbReference type="EMBL" id="RRH77296.1"/>
    </source>
</evidence>
<evidence type="ECO:0000313" key="2">
    <source>
        <dbReference type="Proteomes" id="UP000282125"/>
    </source>
</evidence>
<dbReference type="OrthoDB" id="9888000at2"/>
<dbReference type="RefSeq" id="WP_124963651.1">
    <property type="nucleotide sequence ID" value="NZ_RRAZ01000004.1"/>
</dbReference>
<evidence type="ECO:0008006" key="3">
    <source>
        <dbReference type="Google" id="ProtNLM"/>
    </source>
</evidence>
<comment type="caution">
    <text evidence="1">The sequence shown here is derived from an EMBL/GenBank/DDBJ whole genome shotgun (WGS) entry which is preliminary data.</text>
</comment>
<organism evidence="1 2">
    <name type="scientific">Falsigemmobacter faecalis</name>
    <dbReference type="NCBI Taxonomy" id="2488730"/>
    <lineage>
        <taxon>Bacteria</taxon>
        <taxon>Pseudomonadati</taxon>
        <taxon>Pseudomonadota</taxon>
        <taxon>Alphaproteobacteria</taxon>
        <taxon>Rhodobacterales</taxon>
        <taxon>Paracoccaceae</taxon>
        <taxon>Falsigemmobacter</taxon>
    </lineage>
</organism>
<name>A0A3P3DU72_9RHOB</name>
<accession>A0A3P3DU72</accession>
<gene>
    <name evidence="1" type="ORF">EG244_03630</name>
</gene>
<dbReference type="Proteomes" id="UP000282125">
    <property type="component" value="Unassembled WGS sequence"/>
</dbReference>
<sequence>MMLLPRLRRLVPLLALPALLLALMAGPRHVAPSLMELQIAEALLAGAAPEDLCGMEDGSAAPCHACLPQTVWTLQGPAAVFSAPPLRLLAVVEVRPSLREVALRATGPGAIRAPPGDFRTI</sequence>
<reference evidence="1 2" key="1">
    <citation type="submission" date="2018-11" db="EMBL/GenBank/DDBJ databases">
        <title>Gemmobacter sp. nov., YIM 102744-1 draft genome.</title>
        <authorList>
            <person name="Li G."/>
            <person name="Jiang Y."/>
        </authorList>
    </citation>
    <scope>NUCLEOTIDE SEQUENCE [LARGE SCALE GENOMIC DNA]</scope>
    <source>
        <strain evidence="1 2">YIM 102744-1</strain>
    </source>
</reference>
<dbReference type="AlphaFoldDB" id="A0A3P3DU72"/>
<dbReference type="EMBL" id="RRAZ01000004">
    <property type="protein sequence ID" value="RRH77296.1"/>
    <property type="molecule type" value="Genomic_DNA"/>
</dbReference>
<protein>
    <recommendedName>
        <fullName evidence="3">DUF2946 domain-containing protein</fullName>
    </recommendedName>
</protein>
<proteinExistence type="predicted"/>
<keyword evidence="2" id="KW-1185">Reference proteome</keyword>